<sequence length="101" mass="11625">MLEANKKLVYTGDEVLSVLQEIEFILISLHKIGSYYAETLPNSYEEYAKETTNFIDNNNVCDRLANVRKVLSRKFNNDLGADDMSDIERALENIDFWEAGK</sequence>
<gene>
    <name evidence="1" type="ORF">IEC338SC_1822</name>
</gene>
<evidence type="ECO:0000313" key="2">
    <source>
        <dbReference type="Proteomes" id="UP000076152"/>
    </source>
</evidence>
<dbReference type="Proteomes" id="UP000076152">
    <property type="component" value="Chromosome"/>
</dbReference>
<dbReference type="AlphaFoldDB" id="A0AB33B903"/>
<dbReference type="EMBL" id="CP015145">
    <property type="protein sequence ID" value="AMX18958.1"/>
    <property type="molecule type" value="Genomic_DNA"/>
</dbReference>
<reference evidence="1 2" key="1">
    <citation type="submission" date="2016-04" db="EMBL/GenBank/DDBJ databases">
        <title>Complete genome sequencing of OXA-72 bearing Acinetobacter pittii strain IEC338SC.</title>
        <authorList>
            <person name="Brasiliense D.M."/>
            <person name="Lima K.V."/>
            <person name="Souza C.O."/>
            <person name="Dutra L.G."/>
            <person name="Mamizuka E.M."/>
            <person name="Perez-Chaparro P.J."/>
            <person name="McCulloch J.A."/>
        </authorList>
    </citation>
    <scope>NUCLEOTIDE SEQUENCE [LARGE SCALE GENOMIC DNA]</scope>
    <source>
        <strain evidence="1 2">IEC338SC</strain>
    </source>
</reference>
<evidence type="ECO:0000313" key="1">
    <source>
        <dbReference type="EMBL" id="AMX18958.1"/>
    </source>
</evidence>
<organism evidence="1 2">
    <name type="scientific">Acinetobacter pittii</name>
    <name type="common">Acinetobacter genomosp. 3</name>
    <dbReference type="NCBI Taxonomy" id="48296"/>
    <lineage>
        <taxon>Bacteria</taxon>
        <taxon>Pseudomonadati</taxon>
        <taxon>Pseudomonadota</taxon>
        <taxon>Gammaproteobacteria</taxon>
        <taxon>Moraxellales</taxon>
        <taxon>Moraxellaceae</taxon>
        <taxon>Acinetobacter</taxon>
        <taxon>Acinetobacter calcoaceticus/baumannii complex</taxon>
    </lineage>
</organism>
<proteinExistence type="predicted"/>
<accession>A0AB33B903</accession>
<name>A0AB33B903_ACIPI</name>
<dbReference type="RefSeq" id="WP_063098535.1">
    <property type="nucleotide sequence ID" value="NZ_CP015145.1"/>
</dbReference>
<protein>
    <submittedName>
        <fullName evidence="1">Uncharacterized protein</fullName>
    </submittedName>
</protein>